<protein>
    <submittedName>
        <fullName evidence="1">Dynein assembly factor 5, axonemal</fullName>
    </submittedName>
</protein>
<sequence>MKHINHCIKAWLKLKNMLRQFPIYLEPFLKDIVVPNLLWHAGRTAAAIRTSAISCLGPAAQRSTLCRAGKSNQPILTD</sequence>
<name>A0A662YWN2_ACIRT</name>
<gene>
    <name evidence="1" type="ORF">EOD39_8389</name>
</gene>
<dbReference type="Proteomes" id="UP000289886">
    <property type="component" value="Unassembled WGS sequence"/>
</dbReference>
<dbReference type="AlphaFoldDB" id="A0A662YWN2"/>
<evidence type="ECO:0000313" key="2">
    <source>
        <dbReference type="Proteomes" id="UP000289886"/>
    </source>
</evidence>
<keyword evidence="2" id="KW-1185">Reference proteome</keyword>
<dbReference type="EMBL" id="SCEB01000111">
    <property type="protein sequence ID" value="RXN00913.1"/>
    <property type="molecule type" value="Genomic_DNA"/>
</dbReference>
<reference evidence="1 2" key="1">
    <citation type="submission" date="2019-01" db="EMBL/GenBank/DDBJ databases">
        <title>Draft Genome and Complete Hox-Cluster Characterization of the Sterlet Sturgeon (Acipenser ruthenus).</title>
        <authorList>
            <person name="Wei Q."/>
        </authorList>
    </citation>
    <scope>NUCLEOTIDE SEQUENCE [LARGE SCALE GENOMIC DNA]</scope>
    <source>
        <strain evidence="1">WHYD16114868_AA</strain>
        <tissue evidence="1">Blood</tissue>
    </source>
</reference>
<accession>A0A662YWN2</accession>
<evidence type="ECO:0000313" key="1">
    <source>
        <dbReference type="EMBL" id="RXN00913.1"/>
    </source>
</evidence>
<proteinExistence type="predicted"/>
<comment type="caution">
    <text evidence="1">The sequence shown here is derived from an EMBL/GenBank/DDBJ whole genome shotgun (WGS) entry which is preliminary data.</text>
</comment>
<organism evidence="1 2">
    <name type="scientific">Acipenser ruthenus</name>
    <name type="common">Sterlet sturgeon</name>
    <dbReference type="NCBI Taxonomy" id="7906"/>
    <lineage>
        <taxon>Eukaryota</taxon>
        <taxon>Metazoa</taxon>
        <taxon>Chordata</taxon>
        <taxon>Craniata</taxon>
        <taxon>Vertebrata</taxon>
        <taxon>Euteleostomi</taxon>
        <taxon>Actinopterygii</taxon>
        <taxon>Chondrostei</taxon>
        <taxon>Acipenseriformes</taxon>
        <taxon>Acipenseridae</taxon>
        <taxon>Acipenser</taxon>
    </lineage>
</organism>